<feature type="coiled-coil region" evidence="1">
    <location>
        <begin position="2"/>
        <end position="29"/>
    </location>
</feature>
<evidence type="ECO:0000256" key="1">
    <source>
        <dbReference type="SAM" id="Coils"/>
    </source>
</evidence>
<dbReference type="AlphaFoldDB" id="A0A016VT91"/>
<feature type="region of interest" description="Disordered" evidence="2">
    <location>
        <begin position="42"/>
        <end position="65"/>
    </location>
</feature>
<dbReference type="EMBL" id="JARK01001340">
    <property type="protein sequence ID" value="EYC30814.1"/>
    <property type="molecule type" value="Genomic_DNA"/>
</dbReference>
<organism evidence="3 4">
    <name type="scientific">Ancylostoma ceylanicum</name>
    <dbReference type="NCBI Taxonomy" id="53326"/>
    <lineage>
        <taxon>Eukaryota</taxon>
        <taxon>Metazoa</taxon>
        <taxon>Ecdysozoa</taxon>
        <taxon>Nematoda</taxon>
        <taxon>Chromadorea</taxon>
        <taxon>Rhabditida</taxon>
        <taxon>Rhabditina</taxon>
        <taxon>Rhabditomorpha</taxon>
        <taxon>Strongyloidea</taxon>
        <taxon>Ancylostomatidae</taxon>
        <taxon>Ancylostomatinae</taxon>
        <taxon>Ancylostoma</taxon>
    </lineage>
</organism>
<protein>
    <submittedName>
        <fullName evidence="3">Uncharacterized protein</fullName>
    </submittedName>
</protein>
<evidence type="ECO:0000313" key="4">
    <source>
        <dbReference type="Proteomes" id="UP000024635"/>
    </source>
</evidence>
<accession>A0A016VT91</accession>
<proteinExistence type="predicted"/>
<gene>
    <name evidence="3" type="primary">Acey_s0004.g1787</name>
    <name evidence="3" type="ORF">Y032_0004g1787</name>
</gene>
<feature type="compositionally biased region" description="Basic and acidic residues" evidence="2">
    <location>
        <begin position="169"/>
        <end position="178"/>
    </location>
</feature>
<feature type="region of interest" description="Disordered" evidence="2">
    <location>
        <begin position="164"/>
        <end position="199"/>
    </location>
</feature>
<dbReference type="Proteomes" id="UP000024635">
    <property type="component" value="Unassembled WGS sequence"/>
</dbReference>
<comment type="caution">
    <text evidence="3">The sequence shown here is derived from an EMBL/GenBank/DDBJ whole genome shotgun (WGS) entry which is preliminary data.</text>
</comment>
<evidence type="ECO:0000313" key="3">
    <source>
        <dbReference type="EMBL" id="EYC30814.1"/>
    </source>
</evidence>
<evidence type="ECO:0000256" key="2">
    <source>
        <dbReference type="SAM" id="MobiDB-lite"/>
    </source>
</evidence>
<keyword evidence="1" id="KW-0175">Coiled coil</keyword>
<name>A0A016VT91_9BILA</name>
<reference evidence="4" key="1">
    <citation type="journal article" date="2015" name="Nat. Genet.">
        <title>The genome and transcriptome of the zoonotic hookworm Ancylostoma ceylanicum identify infection-specific gene families.</title>
        <authorList>
            <person name="Schwarz E.M."/>
            <person name="Hu Y."/>
            <person name="Antoshechkin I."/>
            <person name="Miller M.M."/>
            <person name="Sternberg P.W."/>
            <person name="Aroian R.V."/>
        </authorList>
    </citation>
    <scope>NUCLEOTIDE SEQUENCE</scope>
    <source>
        <strain evidence="4">HY135</strain>
    </source>
</reference>
<dbReference type="OrthoDB" id="5858642at2759"/>
<keyword evidence="4" id="KW-1185">Reference proteome</keyword>
<sequence>MDNNYENMLKQMELEIDKLQAHFKSEEKRILTNITNLKGTQSRSSATLSDLHTAKASPPTHTAVEKKEEVQVSVDDIDKQLGGFYGSMELRDALKEAHKRMDAVVAVLNRVKEYVRSHFVRLEIDHLLQNIETLRKVFLRMLDRMEIPDSDDFFNDSMSESSTAVSIKASKESLDKTQNELSGEMPNAPPAAEGTSNKQ</sequence>